<dbReference type="Pfam" id="PF00643">
    <property type="entry name" value="zf-B_box"/>
    <property type="match status" value="1"/>
</dbReference>
<dbReference type="InterPro" id="IPR000315">
    <property type="entry name" value="Znf_B-box"/>
</dbReference>
<evidence type="ECO:0000256" key="5">
    <source>
        <dbReference type="SAM" id="MobiDB-lite"/>
    </source>
</evidence>
<dbReference type="Proteomes" id="UP001239994">
    <property type="component" value="Unassembled WGS sequence"/>
</dbReference>
<evidence type="ECO:0000313" key="8">
    <source>
        <dbReference type="EMBL" id="KAK1804823.1"/>
    </source>
</evidence>
<dbReference type="InterPro" id="IPR051051">
    <property type="entry name" value="E3_ubiq-ligase_TRIM/RNF"/>
</dbReference>
<dbReference type="InterPro" id="IPR013083">
    <property type="entry name" value="Znf_RING/FYVE/PHD"/>
</dbReference>
<reference evidence="8" key="1">
    <citation type="submission" date="2023-03" db="EMBL/GenBank/DDBJ databases">
        <title>Electrophorus voltai genome.</title>
        <authorList>
            <person name="Bian C."/>
        </authorList>
    </citation>
    <scope>NUCLEOTIDE SEQUENCE</scope>
    <source>
        <strain evidence="8">CB-2022</strain>
        <tissue evidence="8">Muscle</tissue>
    </source>
</reference>
<name>A0AAD8ZSV7_9TELE</name>
<evidence type="ECO:0000256" key="3">
    <source>
        <dbReference type="ARBA" id="ARBA00022833"/>
    </source>
</evidence>
<feature type="compositionally biased region" description="Basic and acidic residues" evidence="5">
    <location>
        <begin position="271"/>
        <end position="282"/>
    </location>
</feature>
<evidence type="ECO:0000313" key="9">
    <source>
        <dbReference type="Proteomes" id="UP001239994"/>
    </source>
</evidence>
<keyword evidence="9" id="KW-1185">Reference proteome</keyword>
<keyword evidence="1" id="KW-0479">Metal-binding</keyword>
<keyword evidence="3" id="KW-0862">Zinc</keyword>
<dbReference type="PROSITE" id="PS00518">
    <property type="entry name" value="ZF_RING_1"/>
    <property type="match status" value="1"/>
</dbReference>
<dbReference type="Gene3D" id="4.10.830.40">
    <property type="match status" value="1"/>
</dbReference>
<dbReference type="EMBL" id="JAROKS010000003">
    <property type="protein sequence ID" value="KAK1804823.1"/>
    <property type="molecule type" value="Genomic_DNA"/>
</dbReference>
<dbReference type="SMART" id="SM00336">
    <property type="entry name" value="BBOX"/>
    <property type="match status" value="1"/>
</dbReference>
<keyword evidence="2 4" id="KW-0863">Zinc-finger</keyword>
<dbReference type="AlphaFoldDB" id="A0AAD8ZSV7"/>
<dbReference type="PROSITE" id="PS50089">
    <property type="entry name" value="ZF_RING_2"/>
    <property type="match status" value="1"/>
</dbReference>
<dbReference type="GO" id="GO:0008270">
    <property type="term" value="F:zinc ion binding"/>
    <property type="evidence" value="ECO:0007669"/>
    <property type="project" value="UniProtKB-KW"/>
</dbReference>
<dbReference type="Gene3D" id="3.30.160.60">
    <property type="entry name" value="Classic Zinc Finger"/>
    <property type="match status" value="1"/>
</dbReference>
<feature type="region of interest" description="Disordered" evidence="5">
    <location>
        <begin position="261"/>
        <end position="282"/>
    </location>
</feature>
<dbReference type="InterPro" id="IPR017907">
    <property type="entry name" value="Znf_RING_CS"/>
</dbReference>
<evidence type="ECO:0000256" key="2">
    <source>
        <dbReference type="ARBA" id="ARBA00022771"/>
    </source>
</evidence>
<dbReference type="SUPFAM" id="SSF57845">
    <property type="entry name" value="B-box zinc-binding domain"/>
    <property type="match status" value="1"/>
</dbReference>
<feature type="domain" description="B box-type" evidence="7">
    <location>
        <begin position="149"/>
        <end position="189"/>
    </location>
</feature>
<evidence type="ECO:0000259" key="6">
    <source>
        <dbReference type="PROSITE" id="PS50089"/>
    </source>
</evidence>
<dbReference type="PROSITE" id="PS50119">
    <property type="entry name" value="ZF_BBOX"/>
    <property type="match status" value="1"/>
</dbReference>
<dbReference type="Pfam" id="PF15227">
    <property type="entry name" value="zf-C3HC4_4"/>
    <property type="match status" value="1"/>
</dbReference>
<dbReference type="CDD" id="cd19802">
    <property type="entry name" value="Bbox1_TRIM8-like"/>
    <property type="match status" value="1"/>
</dbReference>
<dbReference type="SUPFAM" id="SSF57850">
    <property type="entry name" value="RING/U-box"/>
    <property type="match status" value="1"/>
</dbReference>
<gene>
    <name evidence="8" type="ORF">P4O66_003660</name>
</gene>
<dbReference type="Gene3D" id="3.30.40.10">
    <property type="entry name" value="Zinc/RING finger domain, C3HC4 (zinc finger)"/>
    <property type="match status" value="1"/>
</dbReference>
<dbReference type="PANTHER" id="PTHR25465">
    <property type="entry name" value="B-BOX DOMAIN CONTAINING"/>
    <property type="match status" value="1"/>
</dbReference>
<evidence type="ECO:0000256" key="1">
    <source>
        <dbReference type="ARBA" id="ARBA00022723"/>
    </source>
</evidence>
<dbReference type="CDD" id="cd19769">
    <property type="entry name" value="Bbox2_TRIM16-like"/>
    <property type="match status" value="1"/>
</dbReference>
<evidence type="ECO:0000256" key="4">
    <source>
        <dbReference type="PROSITE-ProRule" id="PRU00024"/>
    </source>
</evidence>
<dbReference type="SMART" id="SM00184">
    <property type="entry name" value="RING"/>
    <property type="match status" value="1"/>
</dbReference>
<protein>
    <recommendedName>
        <fullName evidence="10">E3 ubiquitin/ISG15 ligase TRIM25-like</fullName>
    </recommendedName>
</protein>
<accession>A0AAD8ZSV7</accession>
<evidence type="ECO:0000259" key="7">
    <source>
        <dbReference type="PROSITE" id="PS50119"/>
    </source>
</evidence>
<dbReference type="InterPro" id="IPR001841">
    <property type="entry name" value="Znf_RING"/>
</dbReference>
<comment type="caution">
    <text evidence="8">The sequence shown here is derived from an EMBL/GenBank/DDBJ whole genome shotgun (WGS) entry which is preliminary data.</text>
</comment>
<organism evidence="8 9">
    <name type="scientific">Electrophorus voltai</name>
    <dbReference type="NCBI Taxonomy" id="2609070"/>
    <lineage>
        <taxon>Eukaryota</taxon>
        <taxon>Metazoa</taxon>
        <taxon>Chordata</taxon>
        <taxon>Craniata</taxon>
        <taxon>Vertebrata</taxon>
        <taxon>Euteleostomi</taxon>
        <taxon>Actinopterygii</taxon>
        <taxon>Neopterygii</taxon>
        <taxon>Teleostei</taxon>
        <taxon>Ostariophysi</taxon>
        <taxon>Gymnotiformes</taxon>
        <taxon>Gymnotoidei</taxon>
        <taxon>Gymnotidae</taxon>
        <taxon>Electrophorus</taxon>
    </lineage>
</organism>
<proteinExistence type="predicted"/>
<sequence>MAEASISVDQDQFSCPICLDLLKDPAAIPCGHSFCMVCINDCWDQGDQRGIYSCPQCRETFSPRPVLRRNNMLAEVVEKLKKTEIQPASPAHCYARPGDLECDFCIGRKCKAIKSCLVCKVSLCETHLKPHLELPALKKHKLVKSSTELQEKICSQHDKVIEIYCRTDQSCICYLCTMDEHKGHDTVSAAAEVTQKQSSESDDMDFCSTKERPSLLLASLYSPAAKEESAGSDMDLSEGYAGYGERESYYYYPDHQEYLGEQDQSELQTDTDLRLECTEVSS</sequence>
<evidence type="ECO:0008006" key="10">
    <source>
        <dbReference type="Google" id="ProtNLM"/>
    </source>
</evidence>
<feature type="domain" description="RING-type" evidence="6">
    <location>
        <begin position="15"/>
        <end position="58"/>
    </location>
</feature>
<dbReference type="PANTHER" id="PTHR25465:SF5">
    <property type="entry name" value="E3 UBIQUITIN_ISG15 LIGASE TRIM25-RELATED"/>
    <property type="match status" value="1"/>
</dbReference>